<dbReference type="InterPro" id="IPR014395">
    <property type="entry name" value="Pen/GL7ACA/AHL_acylase"/>
</dbReference>
<dbReference type="InterPro" id="IPR002692">
    <property type="entry name" value="S45"/>
</dbReference>
<proteinExistence type="predicted"/>
<name>A0AA41HKK3_9BURK</name>
<keyword evidence="5" id="KW-1185">Reference proteome</keyword>
<dbReference type="GO" id="GO:0008953">
    <property type="term" value="F:penicillin amidase activity"/>
    <property type="evidence" value="ECO:0007669"/>
    <property type="project" value="UniProtKB-EC"/>
</dbReference>
<gene>
    <name evidence="2" type="ORF">KVP70_31915</name>
    <name evidence="3" type="ORF">L1274_006459</name>
</gene>
<evidence type="ECO:0000313" key="2">
    <source>
        <dbReference type="EMBL" id="MBV6325523.1"/>
    </source>
</evidence>
<dbReference type="Proteomes" id="UP001162889">
    <property type="component" value="Unassembled WGS sequence"/>
</dbReference>
<dbReference type="Proteomes" id="UP001155901">
    <property type="component" value="Unassembled WGS sequence"/>
</dbReference>
<dbReference type="PIRSF" id="PIRSF001227">
    <property type="entry name" value="Pen_acylase"/>
    <property type="match status" value="1"/>
</dbReference>
<dbReference type="EMBL" id="JALJZU010000026">
    <property type="protein sequence ID" value="MCP2012688.1"/>
    <property type="molecule type" value="Genomic_DNA"/>
</dbReference>
<dbReference type="GO" id="GO:0017000">
    <property type="term" value="P:antibiotic biosynthetic process"/>
    <property type="evidence" value="ECO:0007669"/>
    <property type="project" value="InterPro"/>
</dbReference>
<keyword evidence="3" id="KW-0378">Hydrolase</keyword>
<dbReference type="CDD" id="cd03747">
    <property type="entry name" value="Ntn_PGA_like"/>
    <property type="match status" value="1"/>
</dbReference>
<dbReference type="EC" id="3.5.1.11" evidence="3"/>
<keyword evidence="1" id="KW-0472">Membrane</keyword>
<accession>A0AA41HKK3</accession>
<keyword evidence="1" id="KW-1133">Transmembrane helix</keyword>
<dbReference type="PANTHER" id="PTHR34218">
    <property type="entry name" value="PEPTIDASE S45 PENICILLIN AMIDASE"/>
    <property type="match status" value="1"/>
</dbReference>
<dbReference type="EMBL" id="JAHTGR010000035">
    <property type="protein sequence ID" value="MBV6325523.1"/>
    <property type="molecule type" value="Genomic_DNA"/>
</dbReference>
<keyword evidence="1" id="KW-0812">Transmembrane</keyword>
<comment type="caution">
    <text evidence="2">The sequence shown here is derived from an EMBL/GenBank/DDBJ whole genome shotgun (WGS) entry which is preliminary data.</text>
</comment>
<reference evidence="2" key="1">
    <citation type="submission" date="2021-07" db="EMBL/GenBank/DDBJ databases">
        <title>Characterization of violacein-producing bacteria and related species.</title>
        <authorList>
            <person name="Wilson H.S."/>
            <person name="De Leon M.E."/>
        </authorList>
    </citation>
    <scope>NUCLEOTIDE SEQUENCE</scope>
    <source>
        <strain evidence="2">HSC-15S17</strain>
    </source>
</reference>
<dbReference type="PANTHER" id="PTHR34218:SF4">
    <property type="entry name" value="ACYL-HOMOSERINE LACTONE ACYLASE QUIP"/>
    <property type="match status" value="1"/>
</dbReference>
<reference evidence="3" key="2">
    <citation type="submission" date="2022-03" db="EMBL/GenBank/DDBJ databases">
        <title>Genome Encyclopedia of Bacteria and Archaea VI: Functional Genomics of Type Strains.</title>
        <authorList>
            <person name="Whitman W."/>
        </authorList>
    </citation>
    <scope>NUCLEOTIDE SEQUENCE</scope>
    <source>
        <strain evidence="3">HSC-15S17</strain>
    </source>
</reference>
<dbReference type="Pfam" id="PF01804">
    <property type="entry name" value="Penicil_amidase"/>
    <property type="match status" value="1"/>
</dbReference>
<evidence type="ECO:0000256" key="1">
    <source>
        <dbReference type="SAM" id="Phobius"/>
    </source>
</evidence>
<organism evidence="2 4">
    <name type="scientific">Duganella violaceipulchra</name>
    <dbReference type="NCBI Taxonomy" id="2849652"/>
    <lineage>
        <taxon>Bacteria</taxon>
        <taxon>Pseudomonadati</taxon>
        <taxon>Pseudomonadota</taxon>
        <taxon>Betaproteobacteria</taxon>
        <taxon>Burkholderiales</taxon>
        <taxon>Oxalobacteraceae</taxon>
        <taxon>Telluria group</taxon>
        <taxon>Duganella</taxon>
    </lineage>
</organism>
<dbReference type="AlphaFoldDB" id="A0AA41HKK3"/>
<evidence type="ECO:0000313" key="3">
    <source>
        <dbReference type="EMBL" id="MCP2012688.1"/>
    </source>
</evidence>
<evidence type="ECO:0000313" key="4">
    <source>
        <dbReference type="Proteomes" id="UP001155901"/>
    </source>
</evidence>
<sequence length="806" mass="88172">MFRSSPLLLRFTLFLLLPIAVLSWYGVRYVRSSQPQLSGQLRVAGLDGAVSIARDRQGAAHITASNEHDVYFAMGYAHAQDRLWQLELHRRIAQGRLSEVLGRQALQQDVWFRTLGLYQAAASAWPALSGQAQASLTAYAAGVNAWLASDPVLPPEFLLLGIRPAPWAPLDSLALVKIFALNLAGNLNQEVEHLVAGQVLDRDQMQSLYPAYPSTAPVTARPAAPAPPALAALLPLQRQIERQLQIGGRYVGSNAWVVSGRLSQDGKALLANDPHMSLEMPSLWYAVSQHGGALRASGMSLVGLPVVVFGANERIGWGGTSMMADVQDLYFEQVDALDARRYRSGDQWKTFATRKEWITVKPDFPAMLRDQPAPVAVEIRQTERGPLLSDVVGAFNQPVSLRWTALDDDDTSYEAFFRLSYAGDWSAFQGAMAKLVAPALNMLYIDRADNIGYLGAGRVPLRKRGSGDAPVNGWSGEYRWTGQIPAAEMPRSFNPPEGYIVSANNKVVGADYPYFISNDWAPPARAERIEQMLRQPIGAGRPLTPAYVQVMQSDVLDLDARRMLPLLTALAPRTPRQRQALDYLRAWNGEMAASSQAAAIYAVWMPQLRRALFARQMTAYWNRPEPGGYLDAVALNTSTEVLYQALHAQRGRWCGPRGAPACADILLSSLDDSLAELERLAGADMAGWAWGGLHAIRYQHTPFSAVRPLRPWFSRHIASGGAPSTVNAASAVPGGADGYTQNFGAAFRQVIRLGDGGHWYINSTGQSGHPFSPHFDDMIAPYGSGRYFMLDAAAGAADTLTLTPRR</sequence>
<evidence type="ECO:0000313" key="5">
    <source>
        <dbReference type="Proteomes" id="UP001162889"/>
    </source>
</evidence>
<feature type="transmembrane region" description="Helical" evidence="1">
    <location>
        <begin position="7"/>
        <end position="27"/>
    </location>
</feature>
<protein>
    <submittedName>
        <fullName evidence="2">Penicillin acylase family protein</fullName>
    </submittedName>
    <submittedName>
        <fullName evidence="3">Penicillin amidase</fullName>
        <ecNumber evidence="3">3.5.1.11</ecNumber>
    </submittedName>
</protein>
<dbReference type="RefSeq" id="WP_217946420.1">
    <property type="nucleotide sequence ID" value="NZ_JAHTGR010000035.1"/>
</dbReference>